<dbReference type="GeneID" id="102386862"/>
<dbReference type="CTD" id="23086"/>
<keyword evidence="2" id="KW-1185">Reference proteome</keyword>
<feature type="compositionally biased region" description="Polar residues" evidence="1">
    <location>
        <begin position="532"/>
        <end position="565"/>
    </location>
</feature>
<proteinExistence type="predicted"/>
<reference evidence="3 4" key="1">
    <citation type="submission" date="2025-04" db="UniProtKB">
        <authorList>
            <consortium name="RefSeq"/>
        </authorList>
    </citation>
    <scope>IDENTIFICATION</scope>
</reference>
<accession>A0A1U7SIF2</accession>
<evidence type="ECO:0000313" key="2">
    <source>
        <dbReference type="Proteomes" id="UP000189705"/>
    </source>
</evidence>
<dbReference type="PANTHER" id="PTHR21469">
    <property type="entry name" value="EXOPHILIN-5"/>
    <property type="match status" value="1"/>
</dbReference>
<dbReference type="InterPro" id="IPR039916">
    <property type="entry name" value="EXPH5"/>
</dbReference>
<feature type="region of interest" description="Disordered" evidence="1">
    <location>
        <begin position="1423"/>
        <end position="1449"/>
    </location>
</feature>
<feature type="compositionally biased region" description="Basic and acidic residues" evidence="1">
    <location>
        <begin position="1427"/>
        <end position="1445"/>
    </location>
</feature>
<feature type="region of interest" description="Disordered" evidence="1">
    <location>
        <begin position="1851"/>
        <end position="1881"/>
    </location>
</feature>
<feature type="region of interest" description="Disordered" evidence="1">
    <location>
        <begin position="523"/>
        <end position="565"/>
    </location>
</feature>
<evidence type="ECO:0000313" key="4">
    <source>
        <dbReference type="RefSeq" id="XP_025069886.1"/>
    </source>
</evidence>
<feature type="region of interest" description="Disordered" evidence="1">
    <location>
        <begin position="69"/>
        <end position="94"/>
    </location>
</feature>
<feature type="compositionally biased region" description="Basic and acidic residues" evidence="1">
    <location>
        <begin position="659"/>
        <end position="670"/>
    </location>
</feature>
<feature type="region of interest" description="Disordered" evidence="1">
    <location>
        <begin position="834"/>
        <end position="862"/>
    </location>
</feature>
<feature type="compositionally biased region" description="Polar residues" evidence="1">
    <location>
        <begin position="1115"/>
        <end position="1125"/>
    </location>
</feature>
<feature type="compositionally biased region" description="Basic residues" evidence="1">
    <location>
        <begin position="1668"/>
        <end position="1678"/>
    </location>
</feature>
<dbReference type="eggNOG" id="ENOG502RVAY">
    <property type="taxonomic scope" value="Eukaryota"/>
</dbReference>
<feature type="region of interest" description="Disordered" evidence="1">
    <location>
        <begin position="1084"/>
        <end position="1125"/>
    </location>
</feature>
<organism evidence="2 3">
    <name type="scientific">Alligator sinensis</name>
    <name type="common">Chinese alligator</name>
    <dbReference type="NCBI Taxonomy" id="38654"/>
    <lineage>
        <taxon>Eukaryota</taxon>
        <taxon>Metazoa</taxon>
        <taxon>Chordata</taxon>
        <taxon>Craniata</taxon>
        <taxon>Vertebrata</taxon>
        <taxon>Euteleostomi</taxon>
        <taxon>Archelosauria</taxon>
        <taxon>Archosauria</taxon>
        <taxon>Crocodylia</taxon>
        <taxon>Alligatoridae</taxon>
        <taxon>Alligatorinae</taxon>
        <taxon>Alligator</taxon>
    </lineage>
</organism>
<feature type="region of interest" description="Disordered" evidence="1">
    <location>
        <begin position="1665"/>
        <end position="1684"/>
    </location>
</feature>
<feature type="region of interest" description="Disordered" evidence="1">
    <location>
        <begin position="1556"/>
        <end position="1576"/>
    </location>
</feature>
<feature type="region of interest" description="Disordered" evidence="1">
    <location>
        <begin position="655"/>
        <end position="676"/>
    </location>
</feature>
<gene>
    <name evidence="3 4" type="primary">EXPH5</name>
</gene>
<evidence type="ECO:0000256" key="1">
    <source>
        <dbReference type="SAM" id="MobiDB-lite"/>
    </source>
</evidence>
<protein>
    <submittedName>
        <fullName evidence="3 4">Exophilin-5 isoform X2</fullName>
    </submittedName>
</protein>
<evidence type="ECO:0000313" key="3">
    <source>
        <dbReference type="RefSeq" id="XP_006032418.2"/>
    </source>
</evidence>
<feature type="region of interest" description="Disordered" evidence="1">
    <location>
        <begin position="1616"/>
        <end position="1642"/>
    </location>
</feature>
<dbReference type="PANTHER" id="PTHR21469:SF4">
    <property type="entry name" value="EXOPHILIN-5"/>
    <property type="match status" value="1"/>
</dbReference>
<dbReference type="RefSeq" id="XP_006032418.2">
    <property type="nucleotide sequence ID" value="XM_006032356.3"/>
</dbReference>
<name>A0A1U7SIF2_ALLSI</name>
<feature type="compositionally biased region" description="Polar residues" evidence="1">
    <location>
        <begin position="1616"/>
        <end position="1629"/>
    </location>
</feature>
<dbReference type="Proteomes" id="UP000189705">
    <property type="component" value="Unplaced"/>
</dbReference>
<sequence>MAKAEAQQFSLPEESIGNLSDGIQTDMMEESSPAWNEQLEEELFRVLDDLDNQLAQEQVQDPVNRRTPVNVESNAQCSKPLPATSRQTHIRGRHRNDCSGTANLFFLDGMRTVRAKDEHNIFCRTRRWHDTFINRQHTASTEDFMHSDSFDLNSPVLNRRLSSPSFGQSSEGSLHLPSITRSSGFVHQGYIDKDTVGRSYSLCSLMRRPSFGSSDQFSANSLQHPLVMGNSGFVRRNSRQNPKRIPLSSIEWNKPYFSEHPVNQDRLFKTQSLIECNSTQHGMYPCPPQESRKYELSHSKHHYRSALSSTNWFSRMSCPDKASAPSYFENWENYPFCCSENNLPGYHYRDITCHGSLQMHRDSAPCGRRERHSSWSDIHQYYNEDAFLSPEADFDIITTHFNLLQNAHAKNAAPSSPFVSQHHQSNFQTRSMNNIELLKGANAKVLPEFTRDLKPCFTYNPAISLSDIKTDASRESFYLGFRDQTKPIKQNSDSVTEIYQNQPKPGVIPANIKKYFKKTASEKERSMELSGEANQENSKMTSLQPDSQQIDTNSTDSQFPPSHNSAAAALQNSTSLLNLPFAVRSRRKPHITARRRDIAKMYMSSNNKRNVQTKENDHPANSGFNHTPPLLSADENKKELFFLNQKKWEHNFHSSTKTKRIELESQRAETTDQTGPKRQSLLVADLQSNASVHSVPITGRLAEHQSKLSSAPQHSGLLKGFSSKSSSQCLETPTNSSLNCTVTEAPAEGGKVAQLSAVSLGKETLQEKSQDVNVVANEDQNKKITTSCPENRNSEHIYACCSDRPKITKHGLHSFCQKKENGKTRENNACAESLNKPEDLPRTTTNSGITGSPDKNKSTSSVPLVPYHTLPRKSASIAGSVISAKLVSNPKSEVPFKSELNMWDPLETSDRTDAFSPNQGGKISSLDSAQVSQTTSPFHAIANMKGHQTEDYPLPLTQQFNHPLHYSAAVSSSDELTGRAAGLNRRESSVFLESLDKETNSLQKYKTTSTFTVCVDEDNVKYHELVSVYYTLPCRHSRTLCNLFQDNPENTDLPLHLEKFQWPKMSKKKSEARIGLANVAFPSTLEKEEPSHSPAQIPPASVTPQNLKTAAGSAKLSSQLSPSPQEIGTLPSTSFVCNMKDISPEPSLKDSTLVLSDIVTTDVSLGDPQSIIADNSVQAISDVSCNQNTGPCLSSVNEKEELFQTGTQITSISSKPESIPENLFYPVSSVNNANSVQKEHSENFLQSLKVSGGDQNMLLPCSIDNSSREEKHNVEHIATEAPITPAESKSRYDAEVQGGADLPHSITSLHGNKGGGFPLTAYNSKNSTDENLISDKMLLDLLNKTFQLGTACPAKPILQPDKTGITAMNELESPTIKEKLFQHTQMDKDCTGLQRPVKHYEDNWSVDSKDKFFLISQDLQLPDNSVSEDKLPPDSTKDRLSDIEKRKNRPSVKNKLAAICKTSQKYSSKNLLPKPNKSNIFSQNEGDAAPIEIIMSKGTFISADSTLSFLQTGNENKNQNLTPSAVNVSMHKITESKRSQANEDLSLVTRNNSQKTLTESCRQRGEAGCPKQNKDKVESVLSPTTLFPEEIMVAKSKNLQASSSVFENRNKPVFSTSIAADSSDNQNRTDTNKSHHPPWLPFLPDANSNSFINNYLQANICPQQKMASPHKRSHKWNRHQSSSLKNVNLHSDQLRVSQAKNQRERHFSECTYTQDPQDSLASAGCPADFMPTDSRSSRKFKSYSELLSCDENENWASSNERNRAVGTRHFRYPSVEYGIFGKEQQLAFLENIKRSLTEGRLWRPCLLKNTSFVRDEESHSLNQSELLNLSFAGSKTLVDGSNPREPLGVYREDAMACSDSDTNTTTDDEYYLDENDKESEL</sequence>
<dbReference type="KEGG" id="asn:102386862"/>
<dbReference type="RefSeq" id="XP_025069886.1">
    <property type="nucleotide sequence ID" value="XM_025214101.1"/>
</dbReference>
<feature type="compositionally biased region" description="Acidic residues" evidence="1">
    <location>
        <begin position="1866"/>
        <end position="1881"/>
    </location>
</feature>